<name>A0A7G5EFQ3_9BURK</name>
<dbReference type="KEGG" id="cpis:HS961_08255"/>
<accession>A0A7G5EFQ3</accession>
<organism evidence="1 2">
    <name type="scientific">Comamonas piscis</name>
    <dbReference type="NCBI Taxonomy" id="1562974"/>
    <lineage>
        <taxon>Bacteria</taxon>
        <taxon>Pseudomonadati</taxon>
        <taxon>Pseudomonadota</taxon>
        <taxon>Betaproteobacteria</taxon>
        <taxon>Burkholderiales</taxon>
        <taxon>Comamonadaceae</taxon>
        <taxon>Comamonas</taxon>
    </lineage>
</organism>
<dbReference type="RefSeq" id="WP_182327237.1">
    <property type="nucleotide sequence ID" value="NZ_CP058554.1"/>
</dbReference>
<dbReference type="EMBL" id="CP058554">
    <property type="protein sequence ID" value="QMV72828.1"/>
    <property type="molecule type" value="Genomic_DNA"/>
</dbReference>
<evidence type="ECO:0000313" key="1">
    <source>
        <dbReference type="EMBL" id="QMV72828.1"/>
    </source>
</evidence>
<proteinExistence type="predicted"/>
<protein>
    <submittedName>
        <fullName evidence="1">Uncharacterized protein</fullName>
    </submittedName>
</protein>
<dbReference type="Proteomes" id="UP000515240">
    <property type="component" value="Chromosome"/>
</dbReference>
<evidence type="ECO:0000313" key="2">
    <source>
        <dbReference type="Proteomes" id="UP000515240"/>
    </source>
</evidence>
<gene>
    <name evidence="1" type="ORF">HS961_08255</name>
</gene>
<sequence>MTMNPLCWPWLGARWARLLGLLLAVLAVSLPVAARAAPGNAIAWPAILFPDKNLSPYWVAELIVQNKIPMQIQAFDVDGDTRKAQRFYQEWLGGKADFSETTLDGIPILGARDGHFRITAEFRPLPNGKQQVRISSAWLHGAVPQLVSDQLQRRSYLAVPMGTDEFSDTFSFDADRVNRTTVWGNTLSVEANELYIREQALVAGWTVLSRKTVKGGTRAQVVLRRGGQEAVIAIAHNGVGCSIVISNTLPQA</sequence>
<keyword evidence="2" id="KW-1185">Reference proteome</keyword>
<reference evidence="1 2" key="1">
    <citation type="journal article" date="2020" name="G3 (Bethesda)">
        <title>CeMbio - The Caenorhabditis elegans Microbiome Resource.</title>
        <authorList>
            <person name="Dirksen P."/>
            <person name="Assie A."/>
            <person name="Zimmermann J."/>
            <person name="Zhang F."/>
            <person name="Tietje A.M."/>
            <person name="Marsh S.A."/>
            <person name="Felix M.A."/>
            <person name="Shapira M."/>
            <person name="Kaleta C."/>
            <person name="Schulenburg H."/>
            <person name="Samuel B."/>
        </authorList>
    </citation>
    <scope>NUCLEOTIDE SEQUENCE [LARGE SCALE GENOMIC DNA]</scope>
    <source>
        <strain evidence="1 2">BIGb0172</strain>
    </source>
</reference>
<dbReference type="AlphaFoldDB" id="A0A7G5EFQ3"/>